<dbReference type="OrthoDB" id="9811471at2"/>
<evidence type="ECO:0000259" key="1">
    <source>
        <dbReference type="Pfam" id="PF01425"/>
    </source>
</evidence>
<dbReference type="Pfam" id="PF01425">
    <property type="entry name" value="Amidase"/>
    <property type="match status" value="1"/>
</dbReference>
<accession>A0A5B8Z9G7</accession>
<dbReference type="EC" id="3.5.1.4" evidence="2"/>
<name>A0A5B8Z9G7_CYTDA</name>
<dbReference type="AlphaFoldDB" id="A0A5B8Z9G7"/>
<dbReference type="InterPro" id="IPR023631">
    <property type="entry name" value="Amidase_dom"/>
</dbReference>
<proteinExistence type="predicted"/>
<dbReference type="Proteomes" id="UP000321555">
    <property type="component" value="Chromosome"/>
</dbReference>
<sequence length="495" mass="54670">MEIIFNEFFQEELTIQAIQAAMEDGEITSKELVMYYLFRIAKYDQAGPNINSILEINPDAIFIAEALDAERKTKGSRGPLHGIPVLLKDNIETNDSMHTSAGTIALENNISSHDAFLVEKLRKAGAVILGKTNMTELANGMSTEMWAGYSSRGGQVLNPYGDANLYVGGSSSGSAVAVAANFTALSVGTETDASILSPAIQNSVVGIKPTVGLISRTGLIPFTYSQDTAGPFARTVTDATILLEALAGVDKDDPVTFKSEGKLHDNYSEYLDRYGLRGARIGIFNPVSKEYYHLNEHYTSEDNNEDLFKNVIQTLMDEGAKVICDIEIPSFHREWSWGVSLYELKHSLDNYLSKLPSHMPVHSITELIEFNKKLEERALKYGQNKLEMREAFSNTLRNPEYLNAKLEDLYFSQEQGIDYALKKYDLDAILFPSYIGSTLCAKAGYPSIAVPAGYMESGRPFGVTFAGTAFSEGVLIKIAFAFEQATKHRRSPNMK</sequence>
<evidence type="ECO:0000313" key="3">
    <source>
        <dbReference type="Proteomes" id="UP000321555"/>
    </source>
</evidence>
<dbReference type="KEGG" id="bda:FSZ17_17555"/>
<dbReference type="Gene3D" id="3.90.1300.10">
    <property type="entry name" value="Amidase signature (AS) domain"/>
    <property type="match status" value="1"/>
</dbReference>
<dbReference type="NCBIfam" id="NF005300">
    <property type="entry name" value="PRK06828.1"/>
    <property type="match status" value="1"/>
</dbReference>
<dbReference type="RefSeq" id="WP_057772015.1">
    <property type="nucleotide sequence ID" value="NZ_CP042593.1"/>
</dbReference>
<dbReference type="InterPro" id="IPR036928">
    <property type="entry name" value="AS_sf"/>
</dbReference>
<reference evidence="3" key="1">
    <citation type="submission" date="2019-08" db="EMBL/GenBank/DDBJ databases">
        <authorList>
            <person name="Zheng X."/>
        </authorList>
    </citation>
    <scope>NUCLEOTIDE SEQUENCE [LARGE SCALE GENOMIC DNA]</scope>
    <source>
        <strain evidence="3">FJAT-25496</strain>
    </source>
</reference>
<dbReference type="PANTHER" id="PTHR42678:SF34">
    <property type="entry name" value="OS04G0183300 PROTEIN"/>
    <property type="match status" value="1"/>
</dbReference>
<dbReference type="STRING" id="1742359.GCA_001439625_02682"/>
<keyword evidence="3" id="KW-1185">Reference proteome</keyword>
<gene>
    <name evidence="2" type="ORF">FSZ17_17555</name>
</gene>
<dbReference type="EMBL" id="CP042593">
    <property type="protein sequence ID" value="QED48923.1"/>
    <property type="molecule type" value="Genomic_DNA"/>
</dbReference>
<dbReference type="PANTHER" id="PTHR42678">
    <property type="entry name" value="AMIDASE"/>
    <property type="match status" value="1"/>
</dbReference>
<dbReference type="SUPFAM" id="SSF75304">
    <property type="entry name" value="Amidase signature (AS) enzymes"/>
    <property type="match status" value="1"/>
</dbReference>
<protein>
    <submittedName>
        <fullName evidence="2">Amidase</fullName>
        <ecNumber evidence="2">3.5.1.4</ecNumber>
    </submittedName>
</protein>
<feature type="domain" description="Amidase" evidence="1">
    <location>
        <begin position="31"/>
        <end position="474"/>
    </location>
</feature>
<organism evidence="2 3">
    <name type="scientific">Cytobacillus dafuensis</name>
    <name type="common">Bacillus dafuensis</name>
    <dbReference type="NCBI Taxonomy" id="1742359"/>
    <lineage>
        <taxon>Bacteria</taxon>
        <taxon>Bacillati</taxon>
        <taxon>Bacillota</taxon>
        <taxon>Bacilli</taxon>
        <taxon>Bacillales</taxon>
        <taxon>Bacillaceae</taxon>
        <taxon>Cytobacillus</taxon>
    </lineage>
</organism>
<evidence type="ECO:0000313" key="2">
    <source>
        <dbReference type="EMBL" id="QED48923.1"/>
    </source>
</evidence>
<keyword evidence="2" id="KW-0378">Hydrolase</keyword>
<dbReference type="GO" id="GO:0004040">
    <property type="term" value="F:amidase activity"/>
    <property type="evidence" value="ECO:0007669"/>
    <property type="project" value="UniProtKB-EC"/>
</dbReference>